<feature type="transmembrane region" description="Helical" evidence="1">
    <location>
        <begin position="463"/>
        <end position="484"/>
    </location>
</feature>
<dbReference type="PANTHER" id="PTHR31170">
    <property type="entry name" value="BNAC04G53230D PROTEIN"/>
    <property type="match status" value="1"/>
</dbReference>
<comment type="caution">
    <text evidence="2">The sequence shown here is derived from an EMBL/GenBank/DDBJ whole genome shotgun (WGS) entry which is preliminary data.</text>
</comment>
<dbReference type="Proteomes" id="UP000811246">
    <property type="component" value="Chromosome 14"/>
</dbReference>
<accession>A0A922AII8</accession>
<gene>
    <name evidence="2" type="ORF">I3842_14G024700</name>
</gene>
<dbReference type="Pfam" id="PF03140">
    <property type="entry name" value="DUF247"/>
    <property type="match status" value="1"/>
</dbReference>
<keyword evidence="1" id="KW-1133">Transmembrane helix</keyword>
<evidence type="ECO:0000256" key="1">
    <source>
        <dbReference type="SAM" id="Phobius"/>
    </source>
</evidence>
<keyword evidence="1" id="KW-0812">Transmembrane</keyword>
<reference evidence="2" key="1">
    <citation type="submission" date="2021-01" db="EMBL/GenBank/DDBJ databases">
        <authorList>
            <person name="Lovell J.T."/>
            <person name="Bentley N."/>
            <person name="Bhattarai G."/>
            <person name="Jenkins J.W."/>
            <person name="Sreedasyam A."/>
            <person name="Alarcon Y."/>
            <person name="Bock C."/>
            <person name="Boston L."/>
            <person name="Carlson J."/>
            <person name="Cervantes K."/>
            <person name="Clermont K."/>
            <person name="Krom N."/>
            <person name="Kubenka K."/>
            <person name="Mamidi S."/>
            <person name="Mattison C."/>
            <person name="Monteros M."/>
            <person name="Pisani C."/>
            <person name="Plott C."/>
            <person name="Rajasekar S."/>
            <person name="Rhein H.S."/>
            <person name="Rohla C."/>
            <person name="Song M."/>
            <person name="Hilaire R.S."/>
            <person name="Shu S."/>
            <person name="Wells L."/>
            <person name="Wang X."/>
            <person name="Webber J."/>
            <person name="Heerema R.J."/>
            <person name="Klein P."/>
            <person name="Conner P."/>
            <person name="Grauke L."/>
            <person name="Grimwood J."/>
            <person name="Schmutz J."/>
            <person name="Randall J.J."/>
        </authorList>
    </citation>
    <scope>NUCLEOTIDE SEQUENCE</scope>
    <source>
        <tissue evidence="2">Leaf</tissue>
    </source>
</reference>
<dbReference type="AlphaFoldDB" id="A0A922AII8"/>
<sequence length="492" mass="57174">MAEAPSIQLSEAAVVQIDIEGAAAFVEKAEDANHDEEMEELTASLFDTEPLRPHKWPELCIYRVPKELRVFRDREIKQYAPRLVSIGPFHHGNQELQEMENVKLKYFKEFCYRTMNAKHTLVKFAADKRCEVERSYSEMFDIDHDQFLRIILLDAVFIVELFWRFSNSQTHAHGNDSILSKPWLIHAIRLDFLLLENQLPYSFLDEFFQTFGNYCPSTFLELACKFFCLKFKGEIPMELKEVKHFTDLLRTFHILPILKAESNDCSERPSTGRERTKALNSAKKLDEAGVHFKAIVSKEVGLLSIEFRKMKGMENCPCFNFSWLLNCFPCLKRLSILERTQPCLEIPQLEITTGTEIFFRNLIALELCHYPSESHNYFCHYICLLDFLISTERDVELLVDKSVLINRLGSNAAVVTLIKGLDSPIVTINNSCYKDSIRRMNQHCKNPWNRVVATMSSVYFPDIWRGTATVLGLIILGFTLWNFIRPFVLRKH</sequence>
<keyword evidence="1" id="KW-0472">Membrane</keyword>
<protein>
    <submittedName>
        <fullName evidence="2">Uncharacterized protein</fullName>
    </submittedName>
</protein>
<dbReference type="EMBL" id="CM031838">
    <property type="protein sequence ID" value="KAG6677409.1"/>
    <property type="molecule type" value="Genomic_DNA"/>
</dbReference>
<proteinExistence type="predicted"/>
<dbReference type="PANTHER" id="PTHR31170:SF9">
    <property type="entry name" value="PROTEIN, PUTATIVE (DUF247)-RELATED"/>
    <property type="match status" value="1"/>
</dbReference>
<evidence type="ECO:0000313" key="3">
    <source>
        <dbReference type="Proteomes" id="UP000811246"/>
    </source>
</evidence>
<organism evidence="2 3">
    <name type="scientific">Carya illinoinensis</name>
    <name type="common">Pecan</name>
    <dbReference type="NCBI Taxonomy" id="32201"/>
    <lineage>
        <taxon>Eukaryota</taxon>
        <taxon>Viridiplantae</taxon>
        <taxon>Streptophyta</taxon>
        <taxon>Embryophyta</taxon>
        <taxon>Tracheophyta</taxon>
        <taxon>Spermatophyta</taxon>
        <taxon>Magnoliopsida</taxon>
        <taxon>eudicotyledons</taxon>
        <taxon>Gunneridae</taxon>
        <taxon>Pentapetalae</taxon>
        <taxon>rosids</taxon>
        <taxon>fabids</taxon>
        <taxon>Fagales</taxon>
        <taxon>Juglandaceae</taxon>
        <taxon>Carya</taxon>
    </lineage>
</organism>
<evidence type="ECO:0000313" key="2">
    <source>
        <dbReference type="EMBL" id="KAG6677409.1"/>
    </source>
</evidence>
<dbReference type="InterPro" id="IPR004158">
    <property type="entry name" value="DUF247_pln"/>
</dbReference>
<name>A0A922AII8_CARIL</name>